<dbReference type="Gene3D" id="3.40.190.170">
    <property type="entry name" value="Bacterial extracellular solute-binding protein, family 7"/>
    <property type="match status" value="1"/>
</dbReference>
<dbReference type="PANTHER" id="PTHR33376">
    <property type="match status" value="1"/>
</dbReference>
<dbReference type="Proteomes" id="UP000781958">
    <property type="component" value="Unassembled WGS sequence"/>
</dbReference>
<dbReference type="Gene3D" id="3.40.190.10">
    <property type="entry name" value="Periplasmic binding protein-like II"/>
    <property type="match status" value="1"/>
</dbReference>
<protein>
    <submittedName>
        <fullName evidence="3">TRAP-type mannitol/chloroaromatic compound transport system substrate-binding protein</fullName>
    </submittedName>
</protein>
<dbReference type="InterPro" id="IPR018389">
    <property type="entry name" value="DctP_fam"/>
</dbReference>
<sequence>MKRRAFLTTAGVGVAASTLAAPAIAQSNPEIKWRCASSFPKSLDTIYGGAEFVGKRVAEMTDGKFQIRTFAAGEIVPGLQVLDAVKDGTVECGHTVSYYYVGKDPTFAFDSAMPFGLNARQQNAWMTHGGGMDLMREFYKGYNIIQFGAGNTGTQMGGWFRKELKTIEDLKGLKFRIGGYAGTILTKLGVVPQQIAGGDIYPALEKGTIDAAEFVGPYDDEKLGFNKVAKYYYYPGWWEGGPQVSMLVSLPQWEQLPKHYKAVFEAACSDATLDMLGKYDVQNMRALKRLVGAGTILKPFPREMLQACYQASFEVYEEEAARNEKFKKVYEQWRKFRDEEYLWFRVAENTFDNFVFGAPPPKTKG</sequence>
<dbReference type="InterPro" id="IPR038404">
    <property type="entry name" value="TRAP_DctP_sf"/>
</dbReference>
<reference evidence="3 4" key="1">
    <citation type="submission" date="2021-03" db="EMBL/GenBank/DDBJ databases">
        <title>Genomic Encyclopedia of Type Strains, Phase III (KMG-III): the genomes of soil and plant-associated and newly described type strains.</title>
        <authorList>
            <person name="Whitman W."/>
        </authorList>
    </citation>
    <scope>NUCLEOTIDE SEQUENCE [LARGE SCALE GENOMIC DNA]</scope>
    <source>
        <strain evidence="3 4">IMMIB AFH-6</strain>
    </source>
</reference>
<keyword evidence="1 2" id="KW-0732">Signal</keyword>
<dbReference type="InterPro" id="IPR026289">
    <property type="entry name" value="SBP_TakP-like"/>
</dbReference>
<dbReference type="SUPFAM" id="SSF53850">
    <property type="entry name" value="Periplasmic binding protein-like II"/>
    <property type="match status" value="1"/>
</dbReference>
<gene>
    <name evidence="3" type="ORF">J2851_004230</name>
</gene>
<keyword evidence="4" id="KW-1185">Reference proteome</keyword>
<comment type="caution">
    <text evidence="3">The sequence shown here is derived from an EMBL/GenBank/DDBJ whole genome shotgun (WGS) entry which is preliminary data.</text>
</comment>
<dbReference type="PANTHER" id="PTHR33376:SF5">
    <property type="entry name" value="EXTRACYTOPLASMIC SOLUTE RECEPTOR PROTEIN"/>
    <property type="match status" value="1"/>
</dbReference>
<dbReference type="InterPro" id="IPR041722">
    <property type="entry name" value="TakP/all3028"/>
</dbReference>
<evidence type="ECO:0000256" key="2">
    <source>
        <dbReference type="SAM" id="SignalP"/>
    </source>
</evidence>
<accession>A0ABS4SPH1</accession>
<evidence type="ECO:0000313" key="4">
    <source>
        <dbReference type="Proteomes" id="UP000781958"/>
    </source>
</evidence>
<name>A0ABS4SPH1_9PROT</name>
<dbReference type="CDD" id="cd13682">
    <property type="entry name" value="PBP2_TRAP_alpha-ketoacid"/>
    <property type="match status" value="1"/>
</dbReference>
<dbReference type="EMBL" id="JAGINP010000016">
    <property type="protein sequence ID" value="MBP2294440.1"/>
    <property type="molecule type" value="Genomic_DNA"/>
</dbReference>
<feature type="signal peptide" evidence="2">
    <location>
        <begin position="1"/>
        <end position="25"/>
    </location>
</feature>
<dbReference type="RefSeq" id="WP_209768636.1">
    <property type="nucleotide sequence ID" value="NZ_JAGINP010000016.1"/>
</dbReference>
<proteinExistence type="predicted"/>
<evidence type="ECO:0000256" key="1">
    <source>
        <dbReference type="ARBA" id="ARBA00022729"/>
    </source>
</evidence>
<dbReference type="PIRSF" id="PIRSF039026">
    <property type="entry name" value="SiaP"/>
    <property type="match status" value="1"/>
</dbReference>
<feature type="chain" id="PRO_5046110815" evidence="2">
    <location>
        <begin position="26"/>
        <end position="365"/>
    </location>
</feature>
<organism evidence="3 4">
    <name type="scientific">Azospirillum rugosum</name>
    <dbReference type="NCBI Taxonomy" id="416170"/>
    <lineage>
        <taxon>Bacteria</taxon>
        <taxon>Pseudomonadati</taxon>
        <taxon>Pseudomonadota</taxon>
        <taxon>Alphaproteobacteria</taxon>
        <taxon>Rhodospirillales</taxon>
        <taxon>Azospirillaceae</taxon>
        <taxon>Azospirillum</taxon>
    </lineage>
</organism>
<dbReference type="Pfam" id="PF03480">
    <property type="entry name" value="DctP"/>
    <property type="match status" value="1"/>
</dbReference>
<evidence type="ECO:0000313" key="3">
    <source>
        <dbReference type="EMBL" id="MBP2294440.1"/>
    </source>
</evidence>